<dbReference type="Gene3D" id="2.130.10.10">
    <property type="entry name" value="YVTN repeat-like/Quinoprotein amine dehydrogenase"/>
    <property type="match status" value="1"/>
</dbReference>
<protein>
    <submittedName>
        <fullName evidence="2">WD40 repeat-like protein</fullName>
    </submittedName>
</protein>
<evidence type="ECO:0000313" key="3">
    <source>
        <dbReference type="Proteomes" id="UP000256964"/>
    </source>
</evidence>
<dbReference type="PANTHER" id="PTHR19879:SF9">
    <property type="entry name" value="TRANSCRIPTION INITIATION FACTOR TFIID SUBUNIT 5"/>
    <property type="match status" value="1"/>
</dbReference>
<accession>A0A371CMR5</accession>
<evidence type="ECO:0000313" key="2">
    <source>
        <dbReference type="EMBL" id="RDX41537.1"/>
    </source>
</evidence>
<dbReference type="InterPro" id="IPR036322">
    <property type="entry name" value="WD40_repeat_dom_sf"/>
</dbReference>
<dbReference type="OrthoDB" id="2757721at2759"/>
<dbReference type="InterPro" id="IPR001680">
    <property type="entry name" value="WD40_rpt"/>
</dbReference>
<dbReference type="EMBL" id="KZ857509">
    <property type="protein sequence ID" value="RDX41537.1"/>
    <property type="molecule type" value="Genomic_DNA"/>
</dbReference>
<organism evidence="2 3">
    <name type="scientific">Lentinus brumalis</name>
    <dbReference type="NCBI Taxonomy" id="2498619"/>
    <lineage>
        <taxon>Eukaryota</taxon>
        <taxon>Fungi</taxon>
        <taxon>Dikarya</taxon>
        <taxon>Basidiomycota</taxon>
        <taxon>Agaricomycotina</taxon>
        <taxon>Agaricomycetes</taxon>
        <taxon>Polyporales</taxon>
        <taxon>Polyporaceae</taxon>
        <taxon>Lentinus</taxon>
    </lineage>
</organism>
<dbReference type="PROSITE" id="PS50294">
    <property type="entry name" value="WD_REPEATS_REGION"/>
    <property type="match status" value="1"/>
</dbReference>
<evidence type="ECO:0000256" key="1">
    <source>
        <dbReference type="PROSITE-ProRule" id="PRU00221"/>
    </source>
</evidence>
<dbReference type="PROSITE" id="PS50082">
    <property type="entry name" value="WD_REPEATS_2"/>
    <property type="match status" value="1"/>
</dbReference>
<dbReference type="Proteomes" id="UP000256964">
    <property type="component" value="Unassembled WGS sequence"/>
</dbReference>
<name>A0A371CMR5_9APHY</name>
<dbReference type="SUPFAM" id="SSF50978">
    <property type="entry name" value="WD40 repeat-like"/>
    <property type="match status" value="1"/>
</dbReference>
<dbReference type="SMART" id="SM00320">
    <property type="entry name" value="WD40"/>
    <property type="match status" value="3"/>
</dbReference>
<sequence>HDNGVISLVCSPDGRWVTSSSEDHTIILWSAKDGSVAWDGIGHTLSGKITKACFSPNGDYIATGSGPSVRLWRAVDGSCMGVFSEHRAPVSHIIFSRNGETLCSSAQDGSVCIRQMRDIIPRH</sequence>
<dbReference type="InterPro" id="IPR015943">
    <property type="entry name" value="WD40/YVTN_repeat-like_dom_sf"/>
</dbReference>
<dbReference type="Pfam" id="PF00400">
    <property type="entry name" value="WD40"/>
    <property type="match status" value="3"/>
</dbReference>
<feature type="non-terminal residue" evidence="2">
    <location>
        <position position="123"/>
    </location>
</feature>
<dbReference type="PANTHER" id="PTHR19879">
    <property type="entry name" value="TRANSCRIPTION INITIATION FACTOR TFIID"/>
    <property type="match status" value="1"/>
</dbReference>
<keyword evidence="1" id="KW-0853">WD repeat</keyword>
<proteinExistence type="predicted"/>
<feature type="repeat" description="WD" evidence="1">
    <location>
        <begin position="1"/>
        <end position="39"/>
    </location>
</feature>
<keyword evidence="3" id="KW-1185">Reference proteome</keyword>
<dbReference type="AlphaFoldDB" id="A0A371CMR5"/>
<reference evidence="2 3" key="1">
    <citation type="journal article" date="2018" name="Biotechnol. Biofuels">
        <title>Integrative visual omics of the white-rot fungus Polyporus brumalis exposes the biotechnological potential of its oxidative enzymes for delignifying raw plant biomass.</title>
        <authorList>
            <person name="Miyauchi S."/>
            <person name="Rancon A."/>
            <person name="Drula E."/>
            <person name="Hage H."/>
            <person name="Chaduli D."/>
            <person name="Favel A."/>
            <person name="Grisel S."/>
            <person name="Henrissat B."/>
            <person name="Herpoel-Gimbert I."/>
            <person name="Ruiz-Duenas F.J."/>
            <person name="Chevret D."/>
            <person name="Hainaut M."/>
            <person name="Lin J."/>
            <person name="Wang M."/>
            <person name="Pangilinan J."/>
            <person name="Lipzen A."/>
            <person name="Lesage-Meessen L."/>
            <person name="Navarro D."/>
            <person name="Riley R."/>
            <person name="Grigoriev I.V."/>
            <person name="Zhou S."/>
            <person name="Raouche S."/>
            <person name="Rosso M.N."/>
        </authorList>
    </citation>
    <scope>NUCLEOTIDE SEQUENCE [LARGE SCALE GENOMIC DNA]</scope>
    <source>
        <strain evidence="2 3">BRFM 1820</strain>
    </source>
</reference>
<gene>
    <name evidence="2" type="ORF">OH76DRAFT_1364472</name>
</gene>
<dbReference type="STRING" id="139420.A0A371CMR5"/>